<dbReference type="Proteomes" id="UP000822688">
    <property type="component" value="Chromosome 11"/>
</dbReference>
<accession>A0A8T0GBP3</accession>
<keyword evidence="2" id="KW-0812">Transmembrane</keyword>
<evidence type="ECO:0000313" key="4">
    <source>
        <dbReference type="Proteomes" id="UP000822688"/>
    </source>
</evidence>
<evidence type="ECO:0000256" key="2">
    <source>
        <dbReference type="SAM" id="Phobius"/>
    </source>
</evidence>
<sequence length="142" mass="15331">MARGSQKLERTSGSSERRRPRAASSSGAPPKRTGGAALNRQNVEDVTKAQPDKKEKLAMPEQRPSESASKQTKPADHAHSWQPARSAITQSPVPAPPKLHTDDAPGSKIIPIVVLVMIVCFIGLVTSFHVVGVLYNYIQTRA</sequence>
<feature type="region of interest" description="Disordered" evidence="1">
    <location>
        <begin position="1"/>
        <end position="104"/>
    </location>
</feature>
<dbReference type="AlphaFoldDB" id="A0A8T0GBP3"/>
<keyword evidence="2" id="KW-0472">Membrane</keyword>
<reference evidence="3 4" key="1">
    <citation type="submission" date="2020-06" db="EMBL/GenBank/DDBJ databases">
        <title>WGS assembly of Ceratodon purpureus strain R40.</title>
        <authorList>
            <person name="Carey S.B."/>
            <person name="Jenkins J."/>
            <person name="Shu S."/>
            <person name="Lovell J.T."/>
            <person name="Sreedasyam A."/>
            <person name="Maumus F."/>
            <person name="Tiley G.P."/>
            <person name="Fernandez-Pozo N."/>
            <person name="Barry K."/>
            <person name="Chen C."/>
            <person name="Wang M."/>
            <person name="Lipzen A."/>
            <person name="Daum C."/>
            <person name="Saski C.A."/>
            <person name="Payton A.C."/>
            <person name="Mcbreen J.C."/>
            <person name="Conrad R.E."/>
            <person name="Kollar L.M."/>
            <person name="Olsson S."/>
            <person name="Huttunen S."/>
            <person name="Landis J.B."/>
            <person name="Wickett N.J."/>
            <person name="Johnson M.G."/>
            <person name="Rensing S.A."/>
            <person name="Grimwood J."/>
            <person name="Schmutz J."/>
            <person name="Mcdaniel S.F."/>
        </authorList>
    </citation>
    <scope>NUCLEOTIDE SEQUENCE [LARGE SCALE GENOMIC DNA]</scope>
    <source>
        <strain evidence="3 4">R40</strain>
    </source>
</reference>
<dbReference type="EMBL" id="CM026432">
    <property type="protein sequence ID" value="KAG0555937.1"/>
    <property type="molecule type" value="Genomic_DNA"/>
</dbReference>
<gene>
    <name evidence="3" type="ORF">KC19_11G014200</name>
</gene>
<organism evidence="3 4">
    <name type="scientific">Ceratodon purpureus</name>
    <name type="common">Fire moss</name>
    <name type="synonym">Dicranum purpureum</name>
    <dbReference type="NCBI Taxonomy" id="3225"/>
    <lineage>
        <taxon>Eukaryota</taxon>
        <taxon>Viridiplantae</taxon>
        <taxon>Streptophyta</taxon>
        <taxon>Embryophyta</taxon>
        <taxon>Bryophyta</taxon>
        <taxon>Bryophytina</taxon>
        <taxon>Bryopsida</taxon>
        <taxon>Dicranidae</taxon>
        <taxon>Pseudoditrichales</taxon>
        <taxon>Ditrichaceae</taxon>
        <taxon>Ceratodon</taxon>
    </lineage>
</organism>
<comment type="caution">
    <text evidence="3">The sequence shown here is derived from an EMBL/GenBank/DDBJ whole genome shotgun (WGS) entry which is preliminary data.</text>
</comment>
<feature type="compositionally biased region" description="Basic and acidic residues" evidence="1">
    <location>
        <begin position="1"/>
        <end position="10"/>
    </location>
</feature>
<evidence type="ECO:0000313" key="3">
    <source>
        <dbReference type="EMBL" id="KAG0555937.1"/>
    </source>
</evidence>
<keyword evidence="4" id="KW-1185">Reference proteome</keyword>
<feature type="transmembrane region" description="Helical" evidence="2">
    <location>
        <begin position="109"/>
        <end position="138"/>
    </location>
</feature>
<name>A0A8T0GBP3_CERPU</name>
<proteinExistence type="predicted"/>
<evidence type="ECO:0000256" key="1">
    <source>
        <dbReference type="SAM" id="MobiDB-lite"/>
    </source>
</evidence>
<keyword evidence="2" id="KW-1133">Transmembrane helix</keyword>
<protein>
    <submittedName>
        <fullName evidence="3">Uncharacterized protein</fullName>
    </submittedName>
</protein>
<feature type="compositionally biased region" description="Basic and acidic residues" evidence="1">
    <location>
        <begin position="42"/>
        <end position="58"/>
    </location>
</feature>